<dbReference type="SUPFAM" id="SSF48208">
    <property type="entry name" value="Six-hairpin glycosidases"/>
    <property type="match status" value="1"/>
</dbReference>
<dbReference type="EMBL" id="CP147251">
    <property type="protein sequence ID" value="WYJ78369.1"/>
    <property type="molecule type" value="Genomic_DNA"/>
</dbReference>
<name>A0ABZ2SWD5_9ENTE</name>
<evidence type="ECO:0000313" key="1">
    <source>
        <dbReference type="EMBL" id="WYJ78369.1"/>
    </source>
</evidence>
<dbReference type="RefSeq" id="WP_207942047.1">
    <property type="nucleotide sequence ID" value="NZ_CP147251.1"/>
</dbReference>
<evidence type="ECO:0000313" key="2">
    <source>
        <dbReference type="Proteomes" id="UP000664701"/>
    </source>
</evidence>
<reference evidence="1 2" key="2">
    <citation type="submission" date="2024-03" db="EMBL/GenBank/DDBJ databases">
        <title>The Genome Sequence of Enterococcus sp. DIV2402.</title>
        <authorList>
            <consortium name="The Broad Institute Genomics Platform"/>
            <consortium name="The Broad Institute Microbial Omics Core"/>
            <consortium name="The Broad Institute Genomic Center for Infectious Diseases"/>
            <person name="Earl A."/>
            <person name="Manson A."/>
            <person name="Gilmore M."/>
            <person name="Schwartman J."/>
            <person name="Shea T."/>
            <person name="Abouelleil A."/>
            <person name="Cao P."/>
            <person name="Chapman S."/>
            <person name="Cusick C."/>
            <person name="Young S."/>
            <person name="Neafsey D."/>
            <person name="Nusbaum C."/>
            <person name="Birren B."/>
        </authorList>
    </citation>
    <scope>NUCLEOTIDE SEQUENCE [LARGE SCALE GENOMIC DNA]</scope>
    <source>
        <strain evidence="1 2">DIV2402</strain>
    </source>
</reference>
<keyword evidence="2" id="KW-1185">Reference proteome</keyword>
<accession>A0ABZ2SWD5</accession>
<dbReference type="InterPro" id="IPR008928">
    <property type="entry name" value="6-hairpin_glycosidase_sf"/>
</dbReference>
<sequence>MNNVVSKSQTLNQLFETFETYKNAEIKTSIFILSYGKSASRCHVKEFYGRTLKQSWDKLASFYRSLSINIEYARIDLITEETKVTYEELLEIINSINRNNYVEFGLRLEGFKKRSFLKEEITANALLVPDKNHKIGQNKANLHFDTANYKNYVKRKYNVLDHTMNYFLTSDIYLFKTKAFFIDENQFYELKDYGFGNQFRIVEEDNFREMLDLVIHQGSNYLLDQLDEAGEFIYGYFPCYDRNIRNYNAIRHFSSIYALLEAGEFLDNQEMIEHSLQGLVWGFENLAEENDGDYFIKDQIGETIEYKLGAQAVAILASAKYTQITNDTRFFEKMKTLTRTIEKRFLTENDETIHVFDGHLAIKDKFRIIYYDGEALFSMLRAYELMKDEEIFAICKRLMTHFVANNYEKYHDHWLSYAVNEFLKHEQKDDYYIFGMKNALNRIDFMESRDTAYPTMLELLVAAAKMMLKLEVYDRRKEIISDEEFEAAKNRIFDVMSHRAYHEIVTGTMFPEFAMYFKAPYKIEYGFFARHDRFRMRIDDAEHFLSGLVNYRSLTFGSE</sequence>
<organism evidence="1 2">
    <name type="scientific">Candidatus Enterococcus lowellii</name>
    <dbReference type="NCBI Taxonomy" id="2230877"/>
    <lineage>
        <taxon>Bacteria</taxon>
        <taxon>Bacillati</taxon>
        <taxon>Bacillota</taxon>
        <taxon>Bacilli</taxon>
        <taxon>Lactobacillales</taxon>
        <taxon>Enterococcaceae</taxon>
        <taxon>Enterococcus</taxon>
    </lineage>
</organism>
<protein>
    <recommendedName>
        <fullName evidence="3">Glycosyl transferase family 1</fullName>
    </recommendedName>
</protein>
<reference evidence="1 2" key="1">
    <citation type="submission" date="2021-03" db="EMBL/GenBank/DDBJ databases">
        <authorList>
            <person name="Gilmore M.S."/>
            <person name="Schwartzman J."/>
            <person name="Van Tyne D."/>
            <person name="Martin M."/>
            <person name="Earl A.M."/>
            <person name="Manson A.L."/>
            <person name="Straub T."/>
            <person name="Salamzade R."/>
            <person name="Saavedra J."/>
            <person name="Lebreton F."/>
            <person name="Prichula J."/>
            <person name="Schaufler K."/>
            <person name="Gaca A."/>
            <person name="Sgardioli B."/>
            <person name="Wagenaar J."/>
            <person name="Strong T."/>
        </authorList>
    </citation>
    <scope>NUCLEOTIDE SEQUENCE [LARGE SCALE GENOMIC DNA]</scope>
    <source>
        <strain evidence="1 2">DIV2402</strain>
    </source>
</reference>
<dbReference type="Proteomes" id="UP000664701">
    <property type="component" value="Chromosome"/>
</dbReference>
<gene>
    <name evidence="1" type="ORF">DOK78_003026</name>
</gene>
<proteinExistence type="predicted"/>
<evidence type="ECO:0008006" key="3">
    <source>
        <dbReference type="Google" id="ProtNLM"/>
    </source>
</evidence>